<keyword evidence="2" id="KW-1185">Reference proteome</keyword>
<comment type="caution">
    <text evidence="1">The sequence shown here is derived from an EMBL/GenBank/DDBJ whole genome shotgun (WGS) entry which is preliminary data.</text>
</comment>
<name>A0ABQ3BPH6_9ACTN</name>
<gene>
    <name evidence="1" type="ORF">GCM10010328_30080</name>
</gene>
<proteinExistence type="predicted"/>
<dbReference type="EMBL" id="BMUW01000004">
    <property type="protein sequence ID" value="GGZ53251.1"/>
    <property type="molecule type" value="Genomic_DNA"/>
</dbReference>
<evidence type="ECO:0000313" key="2">
    <source>
        <dbReference type="Proteomes" id="UP000624183"/>
    </source>
</evidence>
<dbReference type="Proteomes" id="UP000624183">
    <property type="component" value="Unassembled WGS sequence"/>
</dbReference>
<reference evidence="2" key="1">
    <citation type="journal article" date="2019" name="Int. J. Syst. Evol. Microbiol.">
        <title>The Global Catalogue of Microorganisms (GCM) 10K type strain sequencing project: providing services to taxonomists for standard genome sequencing and annotation.</title>
        <authorList>
            <consortium name="The Broad Institute Genomics Platform"/>
            <consortium name="The Broad Institute Genome Sequencing Center for Infectious Disease"/>
            <person name="Wu L."/>
            <person name="Ma J."/>
        </authorList>
    </citation>
    <scope>NUCLEOTIDE SEQUENCE [LARGE SCALE GENOMIC DNA]</scope>
    <source>
        <strain evidence="2">JCM 4602</strain>
    </source>
</reference>
<protein>
    <submittedName>
        <fullName evidence="1">Uncharacterized protein</fullName>
    </submittedName>
</protein>
<organism evidence="1 2">
    <name type="scientific">Streptomyces rubiginosohelvolus</name>
    <dbReference type="NCBI Taxonomy" id="67362"/>
    <lineage>
        <taxon>Bacteria</taxon>
        <taxon>Bacillati</taxon>
        <taxon>Actinomycetota</taxon>
        <taxon>Actinomycetes</taxon>
        <taxon>Kitasatosporales</taxon>
        <taxon>Streptomycetaceae</taxon>
        <taxon>Streptomyces</taxon>
    </lineage>
</organism>
<accession>A0ABQ3BPH6</accession>
<evidence type="ECO:0000313" key="1">
    <source>
        <dbReference type="EMBL" id="GGZ53251.1"/>
    </source>
</evidence>
<sequence>MPYDLGATARLTAECRDPGGTLTTAATAVVTIGLPDGTTATPAVTETGTAGIYQADYPTTVPGRHTVRWVWTDPGAAYTDIFDVREETPPAILPFAEARTQVNASDRDHEDLRFWIGATTRAVEYFVGPVAVRPVTELHSVGTVRALALRKVPVITLTSVTAVLSGGTSYDVADLDLDEATGIVRLLSGGELQGPLRVTYVAGRRIVNESITAAARIILQHLWRTRLAQGRGGLAGGDDLTDPIPGLGYAIPNRAAQLLDPDDIPPGMA</sequence>